<dbReference type="GO" id="GO:0008381">
    <property type="term" value="F:mechanosensitive monoatomic ion channel activity"/>
    <property type="evidence" value="ECO:0007669"/>
    <property type="project" value="UniProtKB-UniRule"/>
</dbReference>
<keyword evidence="4 10" id="KW-1003">Cell membrane</keyword>
<keyword evidence="6 10" id="KW-1133">Transmembrane helix</keyword>
<protein>
    <recommendedName>
        <fullName evidence="10">Large-conductance mechanosensitive channel</fullName>
    </recommendedName>
</protein>
<dbReference type="GO" id="GO:0005886">
    <property type="term" value="C:plasma membrane"/>
    <property type="evidence" value="ECO:0007669"/>
    <property type="project" value="UniProtKB-SubCell"/>
</dbReference>
<dbReference type="EMBL" id="FOCG01000001">
    <property type="protein sequence ID" value="SEM72900.1"/>
    <property type="molecule type" value="Genomic_DNA"/>
</dbReference>
<dbReference type="PROSITE" id="PS01327">
    <property type="entry name" value="MSCL"/>
    <property type="match status" value="1"/>
</dbReference>
<gene>
    <name evidence="10" type="primary">mscL</name>
    <name evidence="11" type="ORF">SAMN05216180_1485</name>
</gene>
<dbReference type="InterPro" id="IPR019823">
    <property type="entry name" value="Mechanosensitive_channel_CS"/>
</dbReference>
<evidence type="ECO:0000256" key="6">
    <source>
        <dbReference type="ARBA" id="ARBA00022989"/>
    </source>
</evidence>
<keyword evidence="5 10" id="KW-0812">Transmembrane</keyword>
<comment type="subcellular location">
    <subcellularLocation>
        <location evidence="1 10">Cell membrane</location>
        <topology evidence="1 10">Multi-pass membrane protein</topology>
    </subcellularLocation>
</comment>
<evidence type="ECO:0000256" key="4">
    <source>
        <dbReference type="ARBA" id="ARBA00022475"/>
    </source>
</evidence>
<dbReference type="InterPro" id="IPR036019">
    <property type="entry name" value="MscL_channel"/>
</dbReference>
<reference evidence="11 12" key="1">
    <citation type="submission" date="2016-10" db="EMBL/GenBank/DDBJ databases">
        <authorList>
            <person name="de Groot N.N."/>
        </authorList>
    </citation>
    <scope>NUCLEOTIDE SEQUENCE [LARGE SCALE GENOMIC DNA]</scope>
    <source>
        <strain evidence="11 12">CGMCC 1.5070</strain>
    </source>
</reference>
<evidence type="ECO:0000256" key="5">
    <source>
        <dbReference type="ARBA" id="ARBA00022692"/>
    </source>
</evidence>
<keyword evidence="8 10" id="KW-0472">Membrane</keyword>
<evidence type="ECO:0000256" key="1">
    <source>
        <dbReference type="ARBA" id="ARBA00004651"/>
    </source>
</evidence>
<evidence type="ECO:0000256" key="2">
    <source>
        <dbReference type="ARBA" id="ARBA00007254"/>
    </source>
</evidence>
<keyword evidence="7 10" id="KW-0406">Ion transport</keyword>
<keyword evidence="9 10" id="KW-0407">Ion channel</keyword>
<feature type="transmembrane region" description="Helical" evidence="10">
    <location>
        <begin position="12"/>
        <end position="35"/>
    </location>
</feature>
<organism evidence="11 12">
    <name type="scientific">Hydrogenoanaerobacterium saccharovorans</name>
    <dbReference type="NCBI Taxonomy" id="474960"/>
    <lineage>
        <taxon>Bacteria</taxon>
        <taxon>Bacillati</taxon>
        <taxon>Bacillota</taxon>
        <taxon>Clostridia</taxon>
        <taxon>Eubacteriales</taxon>
        <taxon>Oscillospiraceae</taxon>
        <taxon>Hydrogenoanaerobacterium</taxon>
    </lineage>
</organism>
<name>A0A1H8AQ89_9FIRM</name>
<dbReference type="InterPro" id="IPR001185">
    <property type="entry name" value="MS_channel"/>
</dbReference>
<evidence type="ECO:0000256" key="10">
    <source>
        <dbReference type="HAMAP-Rule" id="MF_00115"/>
    </source>
</evidence>
<comment type="similarity">
    <text evidence="2 10">Belongs to the MscL family.</text>
</comment>
<dbReference type="Pfam" id="PF01741">
    <property type="entry name" value="MscL"/>
    <property type="match status" value="1"/>
</dbReference>
<dbReference type="Gene3D" id="1.10.1200.120">
    <property type="entry name" value="Large-conductance mechanosensitive channel, MscL, domain 1"/>
    <property type="match status" value="1"/>
</dbReference>
<evidence type="ECO:0000256" key="3">
    <source>
        <dbReference type="ARBA" id="ARBA00022448"/>
    </source>
</evidence>
<dbReference type="NCBIfam" id="TIGR00220">
    <property type="entry name" value="mscL"/>
    <property type="match status" value="1"/>
</dbReference>
<dbReference type="Proteomes" id="UP000199158">
    <property type="component" value="Unassembled WGS sequence"/>
</dbReference>
<evidence type="ECO:0000256" key="7">
    <source>
        <dbReference type="ARBA" id="ARBA00023065"/>
    </source>
</evidence>
<evidence type="ECO:0000256" key="9">
    <source>
        <dbReference type="ARBA" id="ARBA00023303"/>
    </source>
</evidence>
<evidence type="ECO:0000313" key="11">
    <source>
        <dbReference type="EMBL" id="SEM72900.1"/>
    </source>
</evidence>
<dbReference type="InterPro" id="IPR037673">
    <property type="entry name" value="MSC/AndL"/>
</dbReference>
<keyword evidence="12" id="KW-1185">Reference proteome</keyword>
<dbReference type="OrthoDB" id="9810350at2"/>
<keyword evidence="3 10" id="KW-0813">Transport</keyword>
<evidence type="ECO:0000256" key="8">
    <source>
        <dbReference type="ARBA" id="ARBA00023136"/>
    </source>
</evidence>
<dbReference type="SUPFAM" id="SSF81330">
    <property type="entry name" value="Gated mechanosensitive channel"/>
    <property type="match status" value="1"/>
</dbReference>
<dbReference type="STRING" id="474960.SAMN05216180_1485"/>
<dbReference type="HAMAP" id="MF_00115">
    <property type="entry name" value="MscL"/>
    <property type="match status" value="1"/>
</dbReference>
<evidence type="ECO:0000313" key="12">
    <source>
        <dbReference type="Proteomes" id="UP000199158"/>
    </source>
</evidence>
<feature type="transmembrane region" description="Helical" evidence="10">
    <location>
        <begin position="81"/>
        <end position="102"/>
    </location>
</feature>
<accession>A0A1H8AQ89</accession>
<comment type="subunit">
    <text evidence="10">Homopentamer.</text>
</comment>
<proteinExistence type="inferred from homology"/>
<dbReference type="PANTHER" id="PTHR30266:SF2">
    <property type="entry name" value="LARGE-CONDUCTANCE MECHANOSENSITIVE CHANNEL"/>
    <property type="match status" value="1"/>
</dbReference>
<dbReference type="PRINTS" id="PR01264">
    <property type="entry name" value="MECHCHANNEL"/>
</dbReference>
<sequence>MWKEFKKFAFKGNVLDMAVGVVIGGAFGKIVTSLVNDIIMPFFGFITAGMDFNKLKHILSPAKVVAGEIVKPEAAIMYGSFIQNVIDFLIIAFSIFVVVKIMNHKRDAQKKAQPAVPPAPTEAELLAEIRDLLQEKSKETSNK</sequence>
<dbReference type="AlphaFoldDB" id="A0A1H8AQ89"/>
<comment type="function">
    <text evidence="10">Channel that opens in response to stretch forces in the membrane lipid bilayer. May participate in the regulation of osmotic pressure changes within the cell.</text>
</comment>
<dbReference type="PANTHER" id="PTHR30266">
    <property type="entry name" value="MECHANOSENSITIVE CHANNEL MSCL"/>
    <property type="match status" value="1"/>
</dbReference>
<dbReference type="NCBIfam" id="NF001843">
    <property type="entry name" value="PRK00567.1-4"/>
    <property type="match status" value="1"/>
</dbReference>